<dbReference type="EMBL" id="LXEX01000031">
    <property type="protein sequence ID" value="OAT58911.1"/>
    <property type="molecule type" value="Genomic_DNA"/>
</dbReference>
<evidence type="ECO:0000313" key="3">
    <source>
        <dbReference type="Proteomes" id="UP000078431"/>
    </source>
</evidence>
<evidence type="ECO:0000259" key="1">
    <source>
        <dbReference type="Pfam" id="PF13166"/>
    </source>
</evidence>
<feature type="domain" description="Protein CR006 P-loop" evidence="1">
    <location>
        <begin position="27"/>
        <end position="710"/>
    </location>
</feature>
<reference evidence="2 3" key="1">
    <citation type="submission" date="2016-04" db="EMBL/GenBank/DDBJ databases">
        <title>ATOL: Assembling a taxonomically balanced genome-scale reconstruction of the evolutionary history of the Enterobacteriaceae.</title>
        <authorList>
            <person name="Plunkett G.III."/>
            <person name="Neeno-Eckwall E.C."/>
            <person name="Glasner J.D."/>
            <person name="Perna N.T."/>
        </authorList>
    </citation>
    <scope>NUCLEOTIDE SEQUENCE [LARGE SCALE GENOMIC DNA]</scope>
    <source>
        <strain evidence="2 3">ATCC 12841</strain>
    </source>
</reference>
<dbReference type="PANTHER" id="PTHR32114">
    <property type="entry name" value="ABC TRANSPORTER ABCH.3"/>
    <property type="match status" value="1"/>
</dbReference>
<organism evidence="2 3">
    <name type="scientific">Obesumbacterium proteus ATCC 12841</name>
    <dbReference type="NCBI Taxonomy" id="1354268"/>
    <lineage>
        <taxon>Bacteria</taxon>
        <taxon>Pseudomonadati</taxon>
        <taxon>Pseudomonadota</taxon>
        <taxon>Gammaproteobacteria</taxon>
        <taxon>Enterobacterales</taxon>
        <taxon>Hafniaceae</taxon>
        <taxon>Obesumbacterium</taxon>
    </lineage>
</organism>
<evidence type="ECO:0000313" key="2">
    <source>
        <dbReference type="EMBL" id="OAT58911.1"/>
    </source>
</evidence>
<dbReference type="Pfam" id="PF13166">
    <property type="entry name" value="AAA_13"/>
    <property type="match status" value="1"/>
</dbReference>
<dbReference type="Proteomes" id="UP000078431">
    <property type="component" value="Unassembled WGS sequence"/>
</dbReference>
<proteinExistence type="predicted"/>
<sequence>MSTLSVHNVRSYRGPAPVQFDFSNPVTMIYGQNGAGKSTISGYFYHPNQAEFSSCSLSPAIDMRTLVFSQEYVTDIFSAPFQPGVFSLSEENTAVRGEIAALEEVISQLGVEIETNRRDHQNKTDMIARVREQCEEAIKGSVAEIKKTDLWDLMEGVKQGPRLFQAITGHPDTIATTTAELDAAFRQLRSSQGNRLLPLAELDMLIINEEDTALLATVLVPSGDSKLSAAIAQLGNSEWVSAGRAWLTQDVCPFCQNSVDAEHLRKDITSLFDRSWEDKMRRMEDIVAQIGSWLERAETWSTAAKLCPLVDAKHPLLLALVALTHKWSENHRRAEQKIATPSESVVFDDIASEVADFRNAYAAVSECISTHNHRADNYQIEYQKMAYSLRSHIRALSAEVISGHDTQVRELSDAIGTIVKDHNSLTDKVRELYGQMRLLNAQIINCSDTVENINLSLEALGIHGFRIDIHDAAQDSYRLVRSGRESEEGIFDTLSEGEKTLIAFLYFLETCEGRANRDDHDVREKLIVIDDPISSLSQNYIFEIASLIQHRVIRSRIAAKVIVLTHSLFFFQEMLISAPGQKDRKGLPPGWLLYRLSKNTHSIASLISGNALLNDYQAMWHVLKESRDEQFASIVIPNTMRQILEYYFGFSGKHAKLSATLDGLAREQGAPGLRAFARYINRHSHADARNIKLLETASVAHYLDWFERVFDAVDDREHYQLMMGQDVA</sequence>
<gene>
    <name evidence="2" type="ORF">M993_02214</name>
</gene>
<dbReference type="RefSeq" id="WP_061552849.1">
    <property type="nucleotide sequence ID" value="NZ_LXEX01000031.1"/>
</dbReference>
<name>A0AA91EJR0_9GAMM</name>
<dbReference type="PANTHER" id="PTHR32114:SF2">
    <property type="entry name" value="ABC TRANSPORTER ABCH.3"/>
    <property type="match status" value="1"/>
</dbReference>
<protein>
    <submittedName>
        <fullName evidence="2">DNA repair ATPase</fullName>
    </submittedName>
</protein>
<dbReference type="SUPFAM" id="SSF52540">
    <property type="entry name" value="P-loop containing nucleoside triphosphate hydrolases"/>
    <property type="match status" value="1"/>
</dbReference>
<dbReference type="InterPro" id="IPR026866">
    <property type="entry name" value="CR006_AAA"/>
</dbReference>
<comment type="caution">
    <text evidence="2">The sequence shown here is derived from an EMBL/GenBank/DDBJ whole genome shotgun (WGS) entry which is preliminary data.</text>
</comment>
<dbReference type="InterPro" id="IPR027417">
    <property type="entry name" value="P-loop_NTPase"/>
</dbReference>
<keyword evidence="3" id="KW-1185">Reference proteome</keyword>
<dbReference type="Gene3D" id="3.40.50.300">
    <property type="entry name" value="P-loop containing nucleotide triphosphate hydrolases"/>
    <property type="match status" value="2"/>
</dbReference>
<dbReference type="AlphaFoldDB" id="A0AA91EJR0"/>
<accession>A0AA91EJR0</accession>